<dbReference type="PANTHER" id="PTHR28158:SF1">
    <property type="entry name" value="SMALL RIBOSOMAL SUBUNIT PROTEIN MS45"/>
    <property type="match status" value="1"/>
</dbReference>
<dbReference type="GO" id="GO:0003735">
    <property type="term" value="F:structural constituent of ribosome"/>
    <property type="evidence" value="ECO:0007669"/>
    <property type="project" value="TreeGrafter"/>
</dbReference>
<dbReference type="PANTHER" id="PTHR28158">
    <property type="entry name" value="37S RIBOSOMAL PROTEIN S35, MITOCHONDRIAL"/>
    <property type="match status" value="1"/>
</dbReference>
<dbReference type="Pfam" id="PF12298">
    <property type="entry name" value="Bot1p"/>
    <property type="match status" value="1"/>
</dbReference>
<feature type="region of interest" description="Disordered" evidence="1">
    <location>
        <begin position="38"/>
        <end position="63"/>
    </location>
</feature>
<protein>
    <submittedName>
        <fullName evidence="2">Ribosomal protein S35, mitochondrial</fullName>
    </submittedName>
</protein>
<accession>A0A0F7SF63</accession>
<dbReference type="GO" id="GO:0032543">
    <property type="term" value="P:mitochondrial translation"/>
    <property type="evidence" value="ECO:0007669"/>
    <property type="project" value="TreeGrafter"/>
</dbReference>
<dbReference type="AlphaFoldDB" id="A0A0F7SF63"/>
<sequence length="474" mass="52476">MIPSRTMLPLSSVCGSTSTSSLTKSLTVRLGSLSLSRKISSSSSSSSNTSTSPQSPIPSASNNGGSFSAGYLGRPIKPIVLSRMPGGFYSKSNRSTVKMSEATAREEFQKWCQTTGAEFKWPKPRTRNWLGGTRPYPANPYFKPTPPLSCDLQEEIYQLYKSFPGEVGAVERMNLLSEKYSISKERVTGAIKTGQVGEAWAKVGQPPQRPFVRGMESYLCVPEHNVSTTHESQPRSNAAVQFTQYLGSRIDIERDLETEKLETGERSHRFEDSGFDPATVKSLGQMSWEMVRDGEQALTSKIALEKPLRPPPAFPVFPNKVVKEATRSPVWNFVDVGGKFNGLAWDGALGRKGHCPPSPMKAIKQFIPLVKTRSGPYDPFAKQKADRVKRAARAARKEALNAAGELTPHQKIVAKMTPADGGLPVHLVHQDIMVRKAKYREEKKANKYQLRVQQEADKRAEFKRMVKAKIEGLD</sequence>
<evidence type="ECO:0000313" key="2">
    <source>
        <dbReference type="EMBL" id="CDZ96780.1"/>
    </source>
</evidence>
<dbReference type="GO" id="GO:0005763">
    <property type="term" value="C:mitochondrial small ribosomal subunit"/>
    <property type="evidence" value="ECO:0007669"/>
    <property type="project" value="TreeGrafter"/>
</dbReference>
<evidence type="ECO:0000256" key="1">
    <source>
        <dbReference type="SAM" id="MobiDB-lite"/>
    </source>
</evidence>
<name>A0A0F7SF63_PHARH</name>
<organism evidence="2">
    <name type="scientific">Phaffia rhodozyma</name>
    <name type="common">Yeast</name>
    <name type="synonym">Xanthophyllomyces dendrorhous</name>
    <dbReference type="NCBI Taxonomy" id="264483"/>
    <lineage>
        <taxon>Eukaryota</taxon>
        <taxon>Fungi</taxon>
        <taxon>Dikarya</taxon>
        <taxon>Basidiomycota</taxon>
        <taxon>Agaricomycotina</taxon>
        <taxon>Tremellomycetes</taxon>
        <taxon>Cystofilobasidiales</taxon>
        <taxon>Mrakiaceae</taxon>
        <taxon>Phaffia</taxon>
    </lineage>
</organism>
<reference evidence="2" key="1">
    <citation type="submission" date="2014-08" db="EMBL/GenBank/DDBJ databases">
        <authorList>
            <person name="Sharma Rahul"/>
            <person name="Thines Marco"/>
        </authorList>
    </citation>
    <scope>NUCLEOTIDE SEQUENCE</scope>
</reference>
<dbReference type="EMBL" id="LN483167">
    <property type="protein sequence ID" value="CDZ96780.1"/>
    <property type="molecule type" value="Genomic_DNA"/>
</dbReference>
<dbReference type="InterPro" id="IPR021036">
    <property type="entry name" value="Ribosomal_mS45"/>
</dbReference>
<keyword evidence="2" id="KW-0689">Ribosomal protein</keyword>
<keyword evidence="2" id="KW-0687">Ribonucleoprotein</keyword>
<proteinExistence type="predicted"/>